<dbReference type="GO" id="GO:0004622">
    <property type="term" value="F:phosphatidylcholine lysophospholipase activity"/>
    <property type="evidence" value="ECO:0007669"/>
    <property type="project" value="TreeGrafter"/>
</dbReference>
<dbReference type="AlphaFoldDB" id="A0A4Q9KFC3"/>
<gene>
    <name evidence="4" type="ORF">ET989_07535</name>
</gene>
<evidence type="ECO:0000313" key="5">
    <source>
        <dbReference type="Proteomes" id="UP000292373"/>
    </source>
</evidence>
<keyword evidence="2" id="KW-0732">Signal</keyword>
<sequence length="281" mass="29503">MKCSAPKLASLAGTAALLAGCALTTPSTGTSVPAPPSSPAAHAATPAAPTPAGTASGAPAPASVPTLFAVQTLLNSPTELDIAVFGDSTGDEMTEWPALWATEMSSDHAVTLNRWITSSGRYEERVLSGDGPHRTVWNCSVSGWKPSNFYDHVDDCLPEAPDVVVISLGHNNNSDPTQALPQLQTLLGLVRDQATPDVPIVITMQNQVTTPERLPAADEVTRLIAEWAIEEKYPIIDVYHAFTDASGGAGPLLKPDGLHPNEAGSVLWADTVVETLTPWRS</sequence>
<dbReference type="InterPro" id="IPR051532">
    <property type="entry name" value="Ester_Hydrolysis_Enzymes"/>
</dbReference>
<dbReference type="Pfam" id="PF13472">
    <property type="entry name" value="Lipase_GDSL_2"/>
    <property type="match status" value="1"/>
</dbReference>
<feature type="chain" id="PRO_5039410966" evidence="2">
    <location>
        <begin position="25"/>
        <end position="281"/>
    </location>
</feature>
<feature type="compositionally biased region" description="Low complexity" evidence="1">
    <location>
        <begin position="39"/>
        <end position="59"/>
    </location>
</feature>
<comment type="caution">
    <text evidence="4">The sequence shown here is derived from an EMBL/GenBank/DDBJ whole genome shotgun (WGS) entry which is preliminary data.</text>
</comment>
<feature type="region of interest" description="Disordered" evidence="1">
    <location>
        <begin position="27"/>
        <end position="59"/>
    </location>
</feature>
<dbReference type="PANTHER" id="PTHR30383:SF5">
    <property type="entry name" value="SGNH HYDROLASE-TYPE ESTERASE DOMAIN-CONTAINING PROTEIN"/>
    <property type="match status" value="1"/>
</dbReference>
<protein>
    <submittedName>
        <fullName evidence="4">SGNH/GDSL hydrolase family protein</fullName>
    </submittedName>
</protein>
<evidence type="ECO:0000256" key="2">
    <source>
        <dbReference type="SAM" id="SignalP"/>
    </source>
</evidence>
<proteinExistence type="predicted"/>
<dbReference type="CDD" id="cd00229">
    <property type="entry name" value="SGNH_hydrolase"/>
    <property type="match status" value="1"/>
</dbReference>
<dbReference type="SUPFAM" id="SSF52266">
    <property type="entry name" value="SGNH hydrolase"/>
    <property type="match status" value="1"/>
</dbReference>
<evidence type="ECO:0000256" key="1">
    <source>
        <dbReference type="SAM" id="MobiDB-lite"/>
    </source>
</evidence>
<dbReference type="InterPro" id="IPR036514">
    <property type="entry name" value="SGNH_hydro_sf"/>
</dbReference>
<accession>A0A4Q9KFC3</accession>
<dbReference type="PANTHER" id="PTHR30383">
    <property type="entry name" value="THIOESTERASE 1/PROTEASE 1/LYSOPHOSPHOLIPASE L1"/>
    <property type="match status" value="1"/>
</dbReference>
<keyword evidence="5" id="KW-1185">Reference proteome</keyword>
<dbReference type="OrthoDB" id="3733007at2"/>
<dbReference type="EMBL" id="SDMQ01000006">
    <property type="protein sequence ID" value="TBT85014.1"/>
    <property type="molecule type" value="Genomic_DNA"/>
</dbReference>
<feature type="domain" description="SGNH hydrolase-type esterase" evidence="3">
    <location>
        <begin position="119"/>
        <end position="264"/>
    </location>
</feature>
<evidence type="ECO:0000313" key="4">
    <source>
        <dbReference type="EMBL" id="TBT85014.1"/>
    </source>
</evidence>
<dbReference type="InterPro" id="IPR013830">
    <property type="entry name" value="SGNH_hydro"/>
</dbReference>
<dbReference type="PROSITE" id="PS51257">
    <property type="entry name" value="PROKAR_LIPOPROTEIN"/>
    <property type="match status" value="1"/>
</dbReference>
<name>A0A4Q9KFC3_9ACTN</name>
<dbReference type="Proteomes" id="UP000292373">
    <property type="component" value="Unassembled WGS sequence"/>
</dbReference>
<keyword evidence="4" id="KW-0378">Hydrolase</keyword>
<dbReference type="RefSeq" id="WP_131167927.1">
    <property type="nucleotide sequence ID" value="NZ_SDMQ01000006.1"/>
</dbReference>
<feature type="signal peptide" evidence="2">
    <location>
        <begin position="1"/>
        <end position="24"/>
    </location>
</feature>
<evidence type="ECO:0000259" key="3">
    <source>
        <dbReference type="Pfam" id="PF13472"/>
    </source>
</evidence>
<dbReference type="Gene3D" id="3.40.50.1110">
    <property type="entry name" value="SGNH hydrolase"/>
    <property type="match status" value="1"/>
</dbReference>
<reference evidence="4 5" key="1">
    <citation type="submission" date="2019-01" db="EMBL/GenBank/DDBJ databases">
        <title>Lactibacter flavus gen. nov., sp. nov., a novel bacterium of the family Propionibacteriaceae isolated from raw milk and dairy products.</title>
        <authorList>
            <person name="Huptas C."/>
            <person name="Wenning M."/>
            <person name="Breitenwieser F."/>
            <person name="Doll E."/>
            <person name="Von Neubeck M."/>
            <person name="Busse H.-J."/>
            <person name="Scherer S."/>
        </authorList>
    </citation>
    <scope>NUCLEOTIDE SEQUENCE [LARGE SCALE GENOMIC DNA]</scope>
    <source>
        <strain evidence="4 5">KCTC 33808</strain>
    </source>
</reference>
<organism evidence="4 5">
    <name type="scientific">Propioniciclava sinopodophylli</name>
    <dbReference type="NCBI Taxonomy" id="1837344"/>
    <lineage>
        <taxon>Bacteria</taxon>
        <taxon>Bacillati</taxon>
        <taxon>Actinomycetota</taxon>
        <taxon>Actinomycetes</taxon>
        <taxon>Propionibacteriales</taxon>
        <taxon>Propionibacteriaceae</taxon>
        <taxon>Propioniciclava</taxon>
    </lineage>
</organism>